<accession>A0A438MD14</accession>
<dbReference type="InterPro" id="IPR027417">
    <property type="entry name" value="P-loop_NTPase"/>
</dbReference>
<evidence type="ECO:0008006" key="3">
    <source>
        <dbReference type="Google" id="ProtNLM"/>
    </source>
</evidence>
<dbReference type="SUPFAM" id="SSF52540">
    <property type="entry name" value="P-loop containing nucleoside triphosphate hydrolases"/>
    <property type="match status" value="1"/>
</dbReference>
<proteinExistence type="predicted"/>
<protein>
    <recommendedName>
        <fullName evidence="3">Uridine kinase</fullName>
    </recommendedName>
</protein>
<name>A0A438MD14_9ACTN</name>
<evidence type="ECO:0000313" key="2">
    <source>
        <dbReference type="Proteomes" id="UP000284824"/>
    </source>
</evidence>
<dbReference type="Proteomes" id="UP000284824">
    <property type="component" value="Unassembled WGS sequence"/>
</dbReference>
<dbReference type="EMBL" id="SAUN01000001">
    <property type="protein sequence ID" value="RVX43594.1"/>
    <property type="molecule type" value="Genomic_DNA"/>
</dbReference>
<evidence type="ECO:0000313" key="1">
    <source>
        <dbReference type="EMBL" id="RVX43594.1"/>
    </source>
</evidence>
<dbReference type="Gene3D" id="3.40.50.300">
    <property type="entry name" value="P-loop containing nucleotide triphosphate hydrolases"/>
    <property type="match status" value="1"/>
</dbReference>
<comment type="caution">
    <text evidence="1">The sequence shown here is derived from an EMBL/GenBank/DDBJ whole genome shotgun (WGS) entry which is preliminary data.</text>
</comment>
<keyword evidence="2" id="KW-1185">Reference proteome</keyword>
<dbReference type="AlphaFoldDB" id="A0A438MD14"/>
<reference evidence="1 2" key="1">
    <citation type="submission" date="2019-01" db="EMBL/GenBank/DDBJ databases">
        <title>Sequencing the genomes of 1000 actinobacteria strains.</title>
        <authorList>
            <person name="Klenk H.-P."/>
        </authorList>
    </citation>
    <scope>NUCLEOTIDE SEQUENCE [LARGE SCALE GENOMIC DNA]</scope>
    <source>
        <strain evidence="1 2">DSM 43925</strain>
    </source>
</reference>
<organism evidence="1 2">
    <name type="scientific">Nonomuraea polychroma</name>
    <dbReference type="NCBI Taxonomy" id="46176"/>
    <lineage>
        <taxon>Bacteria</taxon>
        <taxon>Bacillati</taxon>
        <taxon>Actinomycetota</taxon>
        <taxon>Actinomycetes</taxon>
        <taxon>Streptosporangiales</taxon>
        <taxon>Streptosporangiaceae</taxon>
        <taxon>Nonomuraea</taxon>
    </lineage>
</organism>
<sequence>MGSCVGGGARKLWGMRARPISRDVLVEELAELVFGRPRDEWVRVAVDGAPATRPETLADELVAPLRLRGRPVVRVSAGDFLRPASLRLEHGRTDPDAFYEDWLDVKGLRREVLEPLDAGGPGRVLPALWDSRVDRAYRVPYQELPEGGVVLVDGTLLLGRGLTFDLSVHLWLSAKALERGTPDGERWRLPAYERYEREARPQEAADVVVRADHPDRLAMLVADDREERL</sequence>
<gene>
    <name evidence="1" type="ORF">EDD27_6285</name>
</gene>